<evidence type="ECO:0000256" key="1">
    <source>
        <dbReference type="ARBA" id="ARBA00000085"/>
    </source>
</evidence>
<dbReference type="Gene3D" id="1.10.287.130">
    <property type="match status" value="1"/>
</dbReference>
<organism evidence="9 10">
    <name type="scientific">Spirulina subsalsa FACHB-351</name>
    <dbReference type="NCBI Taxonomy" id="234711"/>
    <lineage>
        <taxon>Bacteria</taxon>
        <taxon>Bacillati</taxon>
        <taxon>Cyanobacteriota</taxon>
        <taxon>Cyanophyceae</taxon>
        <taxon>Spirulinales</taxon>
        <taxon>Spirulinaceae</taxon>
        <taxon>Spirulina</taxon>
    </lineage>
</organism>
<evidence type="ECO:0000259" key="7">
    <source>
        <dbReference type="PROSITE" id="PS50109"/>
    </source>
</evidence>
<keyword evidence="10" id="KW-1185">Reference proteome</keyword>
<dbReference type="SMART" id="SM00448">
    <property type="entry name" value="REC"/>
    <property type="match status" value="1"/>
</dbReference>
<dbReference type="InterPro" id="IPR005467">
    <property type="entry name" value="His_kinase_dom"/>
</dbReference>
<keyword evidence="4 9" id="KW-0418">Kinase</keyword>
<dbReference type="PROSITE" id="PS50109">
    <property type="entry name" value="HIS_KIN"/>
    <property type="match status" value="1"/>
</dbReference>
<dbReference type="PROSITE" id="PS50110">
    <property type="entry name" value="RESPONSE_REGULATORY"/>
    <property type="match status" value="1"/>
</dbReference>
<dbReference type="InterPro" id="IPR001789">
    <property type="entry name" value="Sig_transdc_resp-reg_receiver"/>
</dbReference>
<sequence length="456" mass="51707">MPKPVILCIDDDHTIVDSLRIQLKKSLNQDYFIETAESGTEALEVVTELLEDKHTIPLVICDYTMPDITGDKLLHKIHDLSPRTRKIMLTGQANLEGVAYAIQYANLYRYMSKPWETADLILTVQEALSRYWQDEKLIQQNQQLTKMNQTLEKLNGEQAYLIEKLQEKEKILTTTQVQLIQQEKMSSLGQLVAGVAHEINNPISSITGNLFYIKNYCSDLLALFQLYQKNYPDPISEIRDYIEEIDLDYISEDLPELIHSMQQGAKLLEHISSSMRIFSRSDYKQQKVKFDVNKGLDSTLSILKNRIKGTPKRPEILITQNLCENASISCFPSQINQVFMNLLANAIDAFDERNQNKTSGEYTASQDEILISTALHPDTSLLEIRIKDNAGGMSEEVQQKALEYLFTTKPLGKGTGIGLSIVKQIIEDNHHGHLSFVSNLGEGTEFIITLPIHADS</sequence>
<dbReference type="InterPro" id="IPR004358">
    <property type="entry name" value="Sig_transdc_His_kin-like_C"/>
</dbReference>
<name>A0ABT3L537_9CYAN</name>
<evidence type="ECO:0000313" key="10">
    <source>
        <dbReference type="Proteomes" id="UP001526426"/>
    </source>
</evidence>
<dbReference type="InterPro" id="IPR003661">
    <property type="entry name" value="HisK_dim/P_dom"/>
</dbReference>
<evidence type="ECO:0000313" key="9">
    <source>
        <dbReference type="EMBL" id="MCW6036204.1"/>
    </source>
</evidence>
<dbReference type="InterPro" id="IPR036890">
    <property type="entry name" value="HATPase_C_sf"/>
</dbReference>
<evidence type="ECO:0000256" key="2">
    <source>
        <dbReference type="ARBA" id="ARBA00012438"/>
    </source>
</evidence>
<keyword evidence="3 6" id="KW-0597">Phosphoprotein</keyword>
<dbReference type="Gene3D" id="3.40.50.2300">
    <property type="match status" value="1"/>
</dbReference>
<dbReference type="Pfam" id="PF02518">
    <property type="entry name" value="HATPase_c"/>
    <property type="match status" value="1"/>
</dbReference>
<dbReference type="PRINTS" id="PR00344">
    <property type="entry name" value="BCTRLSENSOR"/>
</dbReference>
<dbReference type="Gene3D" id="3.30.565.10">
    <property type="entry name" value="Histidine kinase-like ATPase, C-terminal domain"/>
    <property type="match status" value="1"/>
</dbReference>
<dbReference type="SUPFAM" id="SSF47384">
    <property type="entry name" value="Homodimeric domain of signal transducing histidine kinase"/>
    <property type="match status" value="1"/>
</dbReference>
<evidence type="ECO:0000256" key="3">
    <source>
        <dbReference type="ARBA" id="ARBA00022553"/>
    </source>
</evidence>
<keyword evidence="5" id="KW-0902">Two-component regulatory system</keyword>
<dbReference type="SUPFAM" id="SSF52172">
    <property type="entry name" value="CheY-like"/>
    <property type="match status" value="1"/>
</dbReference>
<protein>
    <recommendedName>
        <fullName evidence="2">histidine kinase</fullName>
        <ecNumber evidence="2">2.7.13.3</ecNumber>
    </recommendedName>
</protein>
<dbReference type="PANTHER" id="PTHR43065:SF50">
    <property type="entry name" value="HISTIDINE KINASE"/>
    <property type="match status" value="1"/>
</dbReference>
<dbReference type="RefSeq" id="WP_265263947.1">
    <property type="nucleotide sequence ID" value="NZ_JAIHOM010000030.1"/>
</dbReference>
<accession>A0ABT3L537</accession>
<feature type="domain" description="Histidine kinase" evidence="7">
    <location>
        <begin position="194"/>
        <end position="454"/>
    </location>
</feature>
<dbReference type="InterPro" id="IPR011006">
    <property type="entry name" value="CheY-like_superfamily"/>
</dbReference>
<dbReference type="EC" id="2.7.13.3" evidence="2"/>
<dbReference type="Proteomes" id="UP001526426">
    <property type="component" value="Unassembled WGS sequence"/>
</dbReference>
<evidence type="ECO:0000256" key="6">
    <source>
        <dbReference type="PROSITE-ProRule" id="PRU00169"/>
    </source>
</evidence>
<dbReference type="PANTHER" id="PTHR43065">
    <property type="entry name" value="SENSOR HISTIDINE KINASE"/>
    <property type="match status" value="1"/>
</dbReference>
<dbReference type="InterPro" id="IPR036097">
    <property type="entry name" value="HisK_dim/P_sf"/>
</dbReference>
<dbReference type="CDD" id="cd00082">
    <property type="entry name" value="HisKA"/>
    <property type="match status" value="1"/>
</dbReference>
<dbReference type="GO" id="GO:0016301">
    <property type="term" value="F:kinase activity"/>
    <property type="evidence" value="ECO:0007669"/>
    <property type="project" value="UniProtKB-KW"/>
</dbReference>
<dbReference type="Pfam" id="PF00072">
    <property type="entry name" value="Response_reg"/>
    <property type="match status" value="1"/>
</dbReference>
<dbReference type="SMART" id="SM00387">
    <property type="entry name" value="HATPase_c"/>
    <property type="match status" value="1"/>
</dbReference>
<proteinExistence type="predicted"/>
<evidence type="ECO:0000256" key="5">
    <source>
        <dbReference type="ARBA" id="ARBA00023012"/>
    </source>
</evidence>
<reference evidence="9 10" key="1">
    <citation type="submission" date="2021-08" db="EMBL/GenBank/DDBJ databases">
        <title>Draft genome sequence of Spirulina subsalsa with high tolerance to salinity and hype-accumulation of phycocyanin.</title>
        <authorList>
            <person name="Pei H."/>
            <person name="Jiang L."/>
        </authorList>
    </citation>
    <scope>NUCLEOTIDE SEQUENCE [LARGE SCALE GENOMIC DNA]</scope>
    <source>
        <strain evidence="9 10">FACHB-351</strain>
    </source>
</reference>
<feature type="domain" description="Response regulatory" evidence="8">
    <location>
        <begin position="5"/>
        <end position="128"/>
    </location>
</feature>
<comment type="caution">
    <text evidence="9">The sequence shown here is derived from an EMBL/GenBank/DDBJ whole genome shotgun (WGS) entry which is preliminary data.</text>
</comment>
<dbReference type="EMBL" id="JAIHOM010000030">
    <property type="protein sequence ID" value="MCW6036204.1"/>
    <property type="molecule type" value="Genomic_DNA"/>
</dbReference>
<gene>
    <name evidence="9" type="ORF">K4A83_07950</name>
</gene>
<comment type="catalytic activity">
    <reaction evidence="1">
        <text>ATP + protein L-histidine = ADP + protein N-phospho-L-histidine.</text>
        <dbReference type="EC" id="2.7.13.3"/>
    </reaction>
</comment>
<keyword evidence="4 9" id="KW-0808">Transferase</keyword>
<dbReference type="InterPro" id="IPR003594">
    <property type="entry name" value="HATPase_dom"/>
</dbReference>
<dbReference type="SUPFAM" id="SSF55874">
    <property type="entry name" value="ATPase domain of HSP90 chaperone/DNA topoisomerase II/histidine kinase"/>
    <property type="match status" value="1"/>
</dbReference>
<evidence type="ECO:0000256" key="4">
    <source>
        <dbReference type="ARBA" id="ARBA00022777"/>
    </source>
</evidence>
<evidence type="ECO:0000259" key="8">
    <source>
        <dbReference type="PROSITE" id="PS50110"/>
    </source>
</evidence>
<feature type="modified residue" description="4-aspartylphosphate" evidence="6">
    <location>
        <position position="62"/>
    </location>
</feature>